<proteinExistence type="predicted"/>
<dbReference type="InterPro" id="IPR026001">
    <property type="entry name" value="Abi-like_C"/>
</dbReference>
<dbReference type="AlphaFoldDB" id="A0A6L8MTM7"/>
<sequence length="256" mass="28532">MTTLDDYLDEPRTHGKLVLALQRIISAEFTNADWQEIGYSSGQHEYIQHHDRLLRSLHFGDDDYGACVFQCLEYFARHQRHAIELLINHPKLRSQLIREVPDIIGFVHVDVERVHSEALPDIAPGDVVLRALADAEHLLLTSGPVSAVDRLHTALHGYFRMLCTSMGISVADDASMTALFKALRADHPALSFMGPHDKEMVRVLNGFANAIDALNSLRNNGSIAHPSKNLLGEPEALLAVNATRTIFNYIRAKVGQ</sequence>
<dbReference type="InterPro" id="IPR040508">
    <property type="entry name" value="AbiJ_NTD5"/>
</dbReference>
<name>A0A6L8MTM7_9BURK</name>
<comment type="caution">
    <text evidence="3">The sequence shown here is derived from an EMBL/GenBank/DDBJ whole genome shotgun (WGS) entry which is preliminary data.</text>
</comment>
<protein>
    <recommendedName>
        <fullName evidence="5">Abortive infection protein-like C-terminal domain-containing protein</fullName>
    </recommendedName>
</protein>
<feature type="domain" description="Abortive infection protein-like C-terminal" evidence="1">
    <location>
        <begin position="183"/>
        <end position="250"/>
    </location>
</feature>
<reference evidence="3 4" key="1">
    <citation type="submission" date="2019-12" db="EMBL/GenBank/DDBJ databases">
        <title>Novel species isolated from a subtropical stream in China.</title>
        <authorList>
            <person name="Lu H."/>
        </authorList>
    </citation>
    <scope>NUCLEOTIDE SEQUENCE [LARGE SCALE GENOMIC DNA]</scope>
    <source>
        <strain evidence="3 4">FT50W</strain>
    </source>
</reference>
<dbReference type="RefSeq" id="WP_161021743.1">
    <property type="nucleotide sequence ID" value="NZ_WWCP01000070.1"/>
</dbReference>
<dbReference type="Pfam" id="PF18865">
    <property type="entry name" value="AbiJ_NTD5"/>
    <property type="match status" value="1"/>
</dbReference>
<evidence type="ECO:0008006" key="5">
    <source>
        <dbReference type="Google" id="ProtNLM"/>
    </source>
</evidence>
<evidence type="ECO:0000259" key="2">
    <source>
        <dbReference type="Pfam" id="PF18865"/>
    </source>
</evidence>
<feature type="domain" description="AbiJ N-terminal" evidence="2">
    <location>
        <begin position="12"/>
        <end position="96"/>
    </location>
</feature>
<evidence type="ECO:0000313" key="4">
    <source>
        <dbReference type="Proteomes" id="UP000474565"/>
    </source>
</evidence>
<dbReference type="Pfam" id="PF14355">
    <property type="entry name" value="Abi_C"/>
    <property type="match status" value="1"/>
</dbReference>
<dbReference type="EMBL" id="WWCP01000070">
    <property type="protein sequence ID" value="MYM85451.1"/>
    <property type="molecule type" value="Genomic_DNA"/>
</dbReference>
<evidence type="ECO:0000259" key="1">
    <source>
        <dbReference type="Pfam" id="PF14355"/>
    </source>
</evidence>
<accession>A0A6L8MTM7</accession>
<evidence type="ECO:0000313" key="3">
    <source>
        <dbReference type="EMBL" id="MYM85451.1"/>
    </source>
</evidence>
<organism evidence="3 4">
    <name type="scientific">Duganella lactea</name>
    <dbReference type="NCBI Taxonomy" id="2692173"/>
    <lineage>
        <taxon>Bacteria</taxon>
        <taxon>Pseudomonadati</taxon>
        <taxon>Pseudomonadota</taxon>
        <taxon>Betaproteobacteria</taxon>
        <taxon>Burkholderiales</taxon>
        <taxon>Oxalobacteraceae</taxon>
        <taxon>Telluria group</taxon>
        <taxon>Duganella</taxon>
    </lineage>
</organism>
<gene>
    <name evidence="3" type="ORF">GTP44_26405</name>
</gene>
<dbReference type="Proteomes" id="UP000474565">
    <property type="component" value="Unassembled WGS sequence"/>
</dbReference>